<protein>
    <recommendedName>
        <fullName evidence="1">Immunity MXAN-0049 protein domain-containing protein</fullName>
    </recommendedName>
</protein>
<name>A0ABX8ANF7_9HYPH</name>
<evidence type="ECO:0000313" key="2">
    <source>
        <dbReference type="EMBL" id="QUS55246.1"/>
    </source>
</evidence>
<accession>A0ABX8ANF7</accession>
<evidence type="ECO:0000313" key="3">
    <source>
        <dbReference type="Proteomes" id="UP000680706"/>
    </source>
</evidence>
<gene>
    <name evidence="2" type="ORF">KGB56_18170</name>
</gene>
<reference evidence="2 3" key="1">
    <citation type="journal article" date="2021" name="Angew. Chem. Int. Ed. Engl.">
        <title>A novel family of nonribosomal peptides modulate collective behavior in Pseudovibrio bacteria isolated from marine sponges.</title>
        <authorList>
            <person name="Ioca L.P."/>
            <person name="Dai Y."/>
            <person name="Kunakom S."/>
            <person name="Diaz-Espinosa J."/>
            <person name="Krunic A."/>
            <person name="Crnkovic C.M."/>
            <person name="Orjala J."/>
            <person name="Sanchez L.M."/>
            <person name="Ferreira A.G."/>
            <person name="Berlinck R.G.S."/>
            <person name="Eustaquio A.S."/>
        </authorList>
    </citation>
    <scope>NUCLEOTIDE SEQUENCE [LARGE SCALE GENOMIC DNA]</scope>
    <source>
        <strain evidence="2 3">Ab134</strain>
    </source>
</reference>
<keyword evidence="3" id="KW-1185">Reference proteome</keyword>
<organism evidence="2 3">
    <name type="scientific">Pseudovibrio brasiliensis</name>
    <dbReference type="NCBI Taxonomy" id="1898042"/>
    <lineage>
        <taxon>Bacteria</taxon>
        <taxon>Pseudomonadati</taxon>
        <taxon>Pseudomonadota</taxon>
        <taxon>Alphaproteobacteria</taxon>
        <taxon>Hyphomicrobiales</taxon>
        <taxon>Stappiaceae</taxon>
        <taxon>Pseudovibrio</taxon>
    </lineage>
</organism>
<dbReference type="InterPro" id="IPR012433">
    <property type="entry name" value="Imm11"/>
</dbReference>
<feature type="domain" description="Immunity MXAN-0049 protein" evidence="1">
    <location>
        <begin position="30"/>
        <end position="182"/>
    </location>
</feature>
<proteinExistence type="predicted"/>
<sequence>MVFRSSWWKRQIEWALPDWDTLPEGFADYKFVPDRNMEPVRVIVEKQYASVPDYCTGPMTSLVVVSKNFKLLVEKYESGMHWFIPIELTKANGEVWEGTHFIFKVGCFVKDGIVLEKSHVKAKYYEGVLLRYATTSTTPRIMWKASQVGKRHIWSDEKLKDVIAVSDAFFEALKCLDVSGFRSLESRLDADFGP</sequence>
<evidence type="ECO:0000259" key="1">
    <source>
        <dbReference type="Pfam" id="PF07791"/>
    </source>
</evidence>
<dbReference type="EMBL" id="CP074126">
    <property type="protein sequence ID" value="QUS55246.1"/>
    <property type="molecule type" value="Genomic_DNA"/>
</dbReference>
<dbReference type="RefSeq" id="WP_075697899.1">
    <property type="nucleotide sequence ID" value="NZ_CP074126.1"/>
</dbReference>
<dbReference type="Pfam" id="PF07791">
    <property type="entry name" value="Imm11"/>
    <property type="match status" value="1"/>
</dbReference>
<dbReference type="Proteomes" id="UP000680706">
    <property type="component" value="Chromosome"/>
</dbReference>